<reference evidence="1 2" key="1">
    <citation type="submission" date="2016-10" db="EMBL/GenBank/DDBJ databases">
        <authorList>
            <person name="Varghese N."/>
            <person name="Submissions S."/>
        </authorList>
    </citation>
    <scope>NUCLEOTIDE SEQUENCE [LARGE SCALE GENOMIC DNA]</scope>
    <source>
        <strain evidence="1 2">DSM 24802</strain>
    </source>
</reference>
<evidence type="ECO:0000313" key="1">
    <source>
        <dbReference type="EMBL" id="SDX98806.1"/>
    </source>
</evidence>
<dbReference type="Proteomes" id="UP000199541">
    <property type="component" value="Unassembled WGS sequence"/>
</dbReference>
<organism evidence="1 2">
    <name type="scientific">Allgaiera indica</name>
    <dbReference type="NCBI Taxonomy" id="765699"/>
    <lineage>
        <taxon>Bacteria</taxon>
        <taxon>Pseudomonadati</taxon>
        <taxon>Pseudomonadota</taxon>
        <taxon>Alphaproteobacteria</taxon>
        <taxon>Rhodobacterales</taxon>
        <taxon>Paracoccaceae</taxon>
        <taxon>Allgaiera</taxon>
    </lineage>
</organism>
<proteinExistence type="predicted"/>
<keyword evidence="2" id="KW-1185">Reference proteome</keyword>
<accession>A0A1H3G6A1</accession>
<protein>
    <recommendedName>
        <fullName evidence="3">GIY-YIG domain-containing protein</fullName>
    </recommendedName>
</protein>
<gene>
    <name evidence="1" type="ORF">SAMN05444006_1651</name>
</gene>
<sequence>MQQSRFTPETLLENLLAAEPRPTSEAPRDSRGLYGLVDHEGRLRYIGSTSSANETLYKRIHQRHRTGSENTSHYFSYLYNSGRMWRDRADAANKAGGDIAKRLRNAFIEDHGKAVWVVQDDEGIFALEAAVLKNAPARATAWNYQGTEPYEEPV</sequence>
<evidence type="ECO:0000313" key="2">
    <source>
        <dbReference type="Proteomes" id="UP000199541"/>
    </source>
</evidence>
<name>A0A1H3G6A1_9RHOB</name>
<dbReference type="EMBL" id="FNOB01000065">
    <property type="protein sequence ID" value="SDX98806.1"/>
    <property type="molecule type" value="Genomic_DNA"/>
</dbReference>
<evidence type="ECO:0008006" key="3">
    <source>
        <dbReference type="Google" id="ProtNLM"/>
    </source>
</evidence>
<comment type="caution">
    <text evidence="1">The sequence shown here is derived from an EMBL/GenBank/DDBJ whole genome shotgun (WGS) entry which is preliminary data.</text>
</comment>